<evidence type="ECO:0008006" key="18">
    <source>
        <dbReference type="Google" id="ProtNLM"/>
    </source>
</evidence>
<feature type="compositionally biased region" description="Low complexity" evidence="12">
    <location>
        <begin position="463"/>
        <end position="475"/>
    </location>
</feature>
<dbReference type="SMART" id="SM00322">
    <property type="entry name" value="KH"/>
    <property type="match status" value="1"/>
</dbReference>
<dbReference type="SUPFAM" id="SSF52540">
    <property type="entry name" value="P-loop containing nucleoside triphosphate hydrolases"/>
    <property type="match status" value="3"/>
</dbReference>
<feature type="region of interest" description="Disordered" evidence="12">
    <location>
        <begin position="40"/>
        <end position="60"/>
    </location>
</feature>
<keyword evidence="6" id="KW-0378">Hydrolase</keyword>
<keyword evidence="8" id="KW-0508">mRNA splicing</keyword>
<dbReference type="InterPro" id="IPR011011">
    <property type="entry name" value="Znf_FYVE_PHD"/>
</dbReference>
<dbReference type="InterPro" id="IPR055256">
    <property type="entry name" value="KH_1_KHDC4/BBP-like"/>
</dbReference>
<dbReference type="PRINTS" id="PR01217">
    <property type="entry name" value="PRICHEXTENSN"/>
</dbReference>
<dbReference type="InterPro" id="IPR049730">
    <property type="entry name" value="SNF2/RAD54-like_C"/>
</dbReference>
<feature type="region of interest" description="Disordered" evidence="12">
    <location>
        <begin position="1748"/>
        <end position="1798"/>
    </location>
</feature>
<name>A0ABN8PRN9_9CNID</name>
<evidence type="ECO:0000259" key="14">
    <source>
        <dbReference type="PROSITE" id="PS50158"/>
    </source>
</evidence>
<dbReference type="InterPro" id="IPR001878">
    <property type="entry name" value="Znf_CCHC"/>
</dbReference>
<keyword evidence="5 10" id="KW-0863">Zinc-finger</keyword>
<dbReference type="InterPro" id="IPR000330">
    <property type="entry name" value="SNF2_N"/>
</dbReference>
<dbReference type="InterPro" id="IPR052583">
    <property type="entry name" value="ATP-helicase/E3_Ub-Ligase"/>
</dbReference>
<dbReference type="PROSITE" id="PS00518">
    <property type="entry name" value="ZF_RING_1"/>
    <property type="match status" value="1"/>
</dbReference>
<dbReference type="PANTHER" id="PTHR45865:SF1">
    <property type="entry name" value="E3 UBIQUITIN-PROTEIN LIGASE SHPRH"/>
    <property type="match status" value="1"/>
</dbReference>
<evidence type="ECO:0000256" key="11">
    <source>
        <dbReference type="SAM" id="Coils"/>
    </source>
</evidence>
<feature type="compositionally biased region" description="Pro residues" evidence="12">
    <location>
        <begin position="2156"/>
        <end position="2169"/>
    </location>
</feature>
<dbReference type="Pfam" id="PF00176">
    <property type="entry name" value="SNF2-rel_dom"/>
    <property type="match status" value="1"/>
</dbReference>
<dbReference type="Pfam" id="PF22675">
    <property type="entry name" value="KH-I_KHDC4-BBP"/>
    <property type="match status" value="1"/>
</dbReference>
<feature type="domain" description="Helicase C-terminal" evidence="15">
    <location>
        <begin position="1581"/>
        <end position="1729"/>
    </location>
</feature>
<evidence type="ECO:0000256" key="3">
    <source>
        <dbReference type="ARBA" id="ARBA00022664"/>
    </source>
</evidence>
<dbReference type="InterPro" id="IPR019786">
    <property type="entry name" value="Zinc_finger_PHD-type_CS"/>
</dbReference>
<feature type="region of interest" description="Disordered" evidence="12">
    <location>
        <begin position="1825"/>
        <end position="1845"/>
    </location>
</feature>
<evidence type="ECO:0000256" key="9">
    <source>
        <dbReference type="ARBA" id="ARBA00023242"/>
    </source>
</evidence>
<dbReference type="InterPro" id="IPR048695">
    <property type="entry name" value="SHPRH_helical_2nd"/>
</dbReference>
<reference evidence="16 17" key="1">
    <citation type="submission" date="2022-05" db="EMBL/GenBank/DDBJ databases">
        <authorList>
            <consortium name="Genoscope - CEA"/>
            <person name="William W."/>
        </authorList>
    </citation>
    <scope>NUCLEOTIDE SEQUENCE [LARGE SCALE GENOMIC DNA]</scope>
</reference>
<feature type="compositionally biased region" description="Pro residues" evidence="12">
    <location>
        <begin position="2128"/>
        <end position="2149"/>
    </location>
</feature>
<evidence type="ECO:0000256" key="4">
    <source>
        <dbReference type="ARBA" id="ARBA00022723"/>
    </source>
</evidence>
<feature type="compositionally biased region" description="Pro residues" evidence="12">
    <location>
        <begin position="2222"/>
        <end position="2250"/>
    </location>
</feature>
<feature type="domain" description="CCHC-type" evidence="14">
    <location>
        <begin position="2038"/>
        <end position="2051"/>
    </location>
</feature>
<evidence type="ECO:0000256" key="1">
    <source>
        <dbReference type="ARBA" id="ARBA00004123"/>
    </source>
</evidence>
<accession>A0ABN8PRN9</accession>
<evidence type="ECO:0000259" key="15">
    <source>
        <dbReference type="PROSITE" id="PS51194"/>
    </source>
</evidence>
<dbReference type="InterPro" id="IPR048686">
    <property type="entry name" value="SHPRH_helical_1st"/>
</dbReference>
<dbReference type="SUPFAM" id="SSF57756">
    <property type="entry name" value="Retrovirus zinc finger-like domains"/>
    <property type="match status" value="1"/>
</dbReference>
<dbReference type="SUPFAM" id="SSF57903">
    <property type="entry name" value="FYVE/PHD zinc finger"/>
    <property type="match status" value="1"/>
</dbReference>
<dbReference type="InterPro" id="IPR036612">
    <property type="entry name" value="KH_dom_type_1_sf"/>
</dbReference>
<evidence type="ECO:0000313" key="16">
    <source>
        <dbReference type="EMBL" id="CAH3149383.1"/>
    </source>
</evidence>
<dbReference type="Pfam" id="PF21325">
    <property type="entry name" value="SHPRH_helical-1st"/>
    <property type="match status" value="1"/>
</dbReference>
<dbReference type="InterPro" id="IPR038718">
    <property type="entry name" value="SNF2-like_sf"/>
</dbReference>
<dbReference type="InterPro" id="IPR036875">
    <property type="entry name" value="Znf_CCHC_sf"/>
</dbReference>
<dbReference type="Gene3D" id="6.10.140.1790">
    <property type="match status" value="1"/>
</dbReference>
<dbReference type="Gene3D" id="3.30.1370.10">
    <property type="entry name" value="K Homology domain, type 1"/>
    <property type="match status" value="1"/>
</dbReference>
<dbReference type="PROSITE" id="PS01359">
    <property type="entry name" value="ZF_PHD_1"/>
    <property type="match status" value="1"/>
</dbReference>
<keyword evidence="9" id="KW-0539">Nucleus</keyword>
<dbReference type="PROSITE" id="PS50158">
    <property type="entry name" value="ZF_CCHC"/>
    <property type="match status" value="1"/>
</dbReference>
<keyword evidence="3" id="KW-0507">mRNA processing</keyword>
<dbReference type="InterPro" id="IPR047086">
    <property type="entry name" value="SF1-HH_sf"/>
</dbReference>
<dbReference type="SMART" id="SM00490">
    <property type="entry name" value="HELICc"/>
    <property type="match status" value="1"/>
</dbReference>
<dbReference type="Gene3D" id="4.10.60.10">
    <property type="entry name" value="Zinc finger, CCHC-type"/>
    <property type="match status" value="1"/>
</dbReference>
<comment type="similarity">
    <text evidence="2">Belongs to the BBP/SF1 family.</text>
</comment>
<keyword evidence="11" id="KW-0175">Coiled coil</keyword>
<dbReference type="PANTHER" id="PTHR45865">
    <property type="entry name" value="E3 UBIQUITIN-PROTEIN LIGASE SHPRH FAMILY MEMBER"/>
    <property type="match status" value="1"/>
</dbReference>
<dbReference type="SUPFAM" id="SSF54791">
    <property type="entry name" value="Eukaryotic type KH-domain (KH-domain type I)"/>
    <property type="match status" value="1"/>
</dbReference>
<dbReference type="PROSITE" id="PS50089">
    <property type="entry name" value="ZF_RING_2"/>
    <property type="match status" value="1"/>
</dbReference>
<comment type="subcellular location">
    <subcellularLocation>
        <location evidence="1">Nucleus</location>
    </subcellularLocation>
</comment>
<evidence type="ECO:0000256" key="10">
    <source>
        <dbReference type="PROSITE-ProRule" id="PRU00047"/>
    </source>
</evidence>
<evidence type="ECO:0000313" key="17">
    <source>
        <dbReference type="Proteomes" id="UP001159405"/>
    </source>
</evidence>
<feature type="compositionally biased region" description="Polar residues" evidence="12">
    <location>
        <begin position="40"/>
        <end position="55"/>
    </location>
</feature>
<evidence type="ECO:0000256" key="2">
    <source>
        <dbReference type="ARBA" id="ARBA00010382"/>
    </source>
</evidence>
<comment type="caution">
    <text evidence="16">The sequence shown here is derived from an EMBL/GenBank/DDBJ whole genome shotgun (WGS) entry which is preliminary data.</text>
</comment>
<feature type="compositionally biased region" description="Pro residues" evidence="12">
    <location>
        <begin position="2195"/>
        <end position="2215"/>
    </location>
</feature>
<feature type="compositionally biased region" description="Basic and acidic residues" evidence="12">
    <location>
        <begin position="573"/>
        <end position="583"/>
    </location>
</feature>
<feature type="region of interest" description="Disordered" evidence="12">
    <location>
        <begin position="449"/>
        <end position="487"/>
    </location>
</feature>
<dbReference type="SMART" id="SM00343">
    <property type="entry name" value="ZnF_C2HC"/>
    <property type="match status" value="2"/>
</dbReference>
<dbReference type="Gene3D" id="3.40.50.300">
    <property type="entry name" value="P-loop containing nucleotide triphosphate hydrolases"/>
    <property type="match status" value="1"/>
</dbReference>
<dbReference type="InterPro" id="IPR027417">
    <property type="entry name" value="P-loop_NTPase"/>
</dbReference>
<keyword evidence="17" id="KW-1185">Reference proteome</keyword>
<feature type="region of interest" description="Disordered" evidence="12">
    <location>
        <begin position="528"/>
        <end position="583"/>
    </location>
</feature>
<feature type="compositionally biased region" description="Polar residues" evidence="12">
    <location>
        <begin position="535"/>
        <end position="553"/>
    </location>
</feature>
<feature type="coiled-coil region" evidence="11">
    <location>
        <begin position="1179"/>
        <end position="1206"/>
    </location>
</feature>
<dbReference type="InterPro" id="IPR001650">
    <property type="entry name" value="Helicase_C-like"/>
</dbReference>
<feature type="domain" description="RING-type" evidence="13">
    <location>
        <begin position="1495"/>
        <end position="1544"/>
    </location>
</feature>
<dbReference type="Pfam" id="PF21324">
    <property type="entry name" value="SHPRH_helical-2nd"/>
    <property type="match status" value="1"/>
</dbReference>
<dbReference type="InterPro" id="IPR032570">
    <property type="entry name" value="SF1-HH"/>
</dbReference>
<dbReference type="InterPro" id="IPR014001">
    <property type="entry name" value="Helicase_ATP-bd"/>
</dbReference>
<gene>
    <name evidence="16" type="ORF">PLOB_00047125</name>
</gene>
<feature type="compositionally biased region" description="Pro residues" evidence="12">
    <location>
        <begin position="2259"/>
        <end position="2308"/>
    </location>
</feature>
<keyword evidence="7" id="KW-0862">Zinc</keyword>
<dbReference type="SMART" id="SM00487">
    <property type="entry name" value="DEXDc"/>
    <property type="match status" value="1"/>
</dbReference>
<evidence type="ECO:0000259" key="13">
    <source>
        <dbReference type="PROSITE" id="PS50089"/>
    </source>
</evidence>
<feature type="region of interest" description="Disordered" evidence="12">
    <location>
        <begin position="2079"/>
        <end position="2308"/>
    </location>
</feature>
<feature type="compositionally biased region" description="Pro residues" evidence="12">
    <location>
        <begin position="2083"/>
        <end position="2098"/>
    </location>
</feature>
<sequence length="2308" mass="255501">MASRKRKRRPPERFSEEKRTKMTWNMLDMAAVCMSEESATIPSSWPSSTRGLNSSKRNKKNTLDRRNLELNLENNYPEHYVCQLGTLHISLCTNREQESEVRLNGPGSNGLKLTSNSVNPQEWTDGKYSCVTVRLSFESRCSEPMATTKNMNLADEQNKSPDVDSLTQVVFKAVVPSVSEERLEALAYLQSKGVISLVLKPEQLILKDWWEVVVCLNESGLTKLPFGSMDTRKRKIDEMVKVLVAWFCELSAENDLVIDESDVLGGIGGFVELYDAVKQAREGGCGTGEAALHISKLQENPCPHNSHPRCKYDTNGKRTCDCSVWNTKFDNILNGVIINDVQHPKLKPVLRGYQKKAVNWMLRREQSCQLHCLENHLNASLDAIHPLWQQVNTMDGKQIYFNPYTGRLTKERFPLPNLPLGGILADEMGLGKTVEVIACILCHPKPSGPNSLDNKRTSSYTRSSSINQGNPSSSSVHGGPNHVSTRCEIFSTGGSNVSIVKPDHRTLDDKERIDLSSSIDVGNELAPNEHRCLNNKPSEGNSDCQVGLKSSGTETDDNPNERSCDLPGNCSRSESESSRTTYTKHDVVKAVSEEISCSVHEQRLEKDETIPNHGFCKPHCESTSVSFGQHSSSLTTSSNSQEECAFKNLGKTVEEGDESGCVHDKTAGLNQESDISNCVNVPTPHNSCNAGNVKTKDTEDFGLKKSKEFAAAQKSAIIDSSSSSGASVKNSATIKCQCICGVTSASYDDALLQCCGCEAVFHAACLQYHCPQEFICPHCALKQPAVPSRATLIISPAPIAQQWVDEIFRHTEPSSIKLLVYEGVAKSGFILPEVLADHDVILTTYSTLRSDFYHLGSKQGNVEGRARRYDRRYIAVPSPLTGILFWRICLDEAQMVESTTAKAAEVALHLNSVHRWCVTGTPIQKGLEDIYGLLLFLGIDPYCYHKWWKALLYEPYKNGQRQALYNLLAKVMWRSAKKDVIHEIRLPDQEEKVKWLMFTPVEQHFYRRQHEECARTAMKLLSHWEKTDTMLSAIDRHAVHQLLNPLLRLRQACCHPQAVRGGYLSVQKSTLTMDKLLESLISKAKLECEEAHRQLLFAFNGLAGVHILKEEWPQAVDMYREAMRSWTEHEATFRTDALQKLHTLFNLSEVLHQHQSGSSRTLNDDKLQDQVKDLKNSYMQRASTQVTAAQQNLDVAKSTLAEIKQKVDLHSPWWVEALQNTATKGMEGDICQRIKDELSSTATELGSIGRFTDLRGLQYLVSSKLDLIESTYNNLLVSLESLVVPPTPQLVQASAECCLRPADDSRASRCAFCQVDDIFTEYESRIFGHQGMKGVDDNNLQTDESLDWHRHGNTGGLRAESEVEKVLRVVHNFIKTNKIAPPVQQEGRHHLNLIEGLRKEFKFLRALWFALHERVSSLDELDMCTTRLRLQLPGEPSTDNIHVIHPLQVEQQRLKFMSDRLVAQTELRKKLGQLLYLNNLAKTQTYHDGKNPELCPVCVKQLGVQWSVFSCGHCICCQCAWVLLRQAGVGPRHRNVHVKCPMCRIPTIAQEISYVSTARTQKEESEENISVKGSHSTKVEAIVRTLLAIKSADNTAKCLVFSTWQDVLVVIAKALDENGVKYRHITGSKHFQTNLQTFKQDAMVGVLLLPLQTGSNGLNIIEATHVLLVEPALNPAHELQAVGRVHRIGQTKPTHVYRFIIRGTVESRMYSLLQSKPTGSVSKRNQEMSLTGANTTPLGRLHPILAAKQQGSSSPGAKREAGNFDSGGSERKKKKKSRWGTEEKRTFIPGMPTTMPPNLSPEQQQAYIAQLKIEEISRMLRTGELGIPDNPDERSPSPEPIYNSEGKRLNTREFRVRKKLEEERHVLIQEALSLNEDYKPPSDYKPPLIKIQDKVMIPQDNHPEVNFIGLLIGPRGNTLKKMEKEVQWKGSIKEGKIHNGGKGGQINSGEDEPLHALVTGPTNESVQKAVAMIRDILRQGIEAPEGQNDLKRMQLRELAALNGTLRDDEILRCRNCGSVEHRHWECPEQKNVTNNVLCTKCGAAGHLATDCIQTGLPPIPDVPVDKAKMDSEYLSLMAELGEGPPPEPKMNQTVPPPMMSSQDRPPPRHPPSSLPPPPIQNTNHDRPPPPPGPAPSSGPPPWAAPPGPKPLMSTPVPIPGGGPPPPPPNNSSAPPWAKQGLLPPPGGPMMGMPPHHQPGGPPPPPPPGGPGPYPPQVSGGHGPPPPPPPPPSSAAPPPPPWQAGPAPLPPWQSQAPGYGAPPPPGYPPFHGPPLPPPSDNHWGPPPLMGAPPPPPPPPPPGPPPPPSS</sequence>
<organism evidence="16 17">
    <name type="scientific">Porites lobata</name>
    <dbReference type="NCBI Taxonomy" id="104759"/>
    <lineage>
        <taxon>Eukaryota</taxon>
        <taxon>Metazoa</taxon>
        <taxon>Cnidaria</taxon>
        <taxon>Anthozoa</taxon>
        <taxon>Hexacorallia</taxon>
        <taxon>Scleractinia</taxon>
        <taxon>Fungiina</taxon>
        <taxon>Poritidae</taxon>
        <taxon>Porites</taxon>
    </lineage>
</organism>
<evidence type="ECO:0000256" key="12">
    <source>
        <dbReference type="SAM" id="MobiDB-lite"/>
    </source>
</evidence>
<evidence type="ECO:0000256" key="7">
    <source>
        <dbReference type="ARBA" id="ARBA00022833"/>
    </source>
</evidence>
<dbReference type="Pfam" id="PF00271">
    <property type="entry name" value="Helicase_C"/>
    <property type="match status" value="1"/>
</dbReference>
<protein>
    <recommendedName>
        <fullName evidence="18">E3 ubiquitin-protein ligase SHPRH</fullName>
    </recommendedName>
</protein>
<dbReference type="Gene3D" id="3.40.50.10810">
    <property type="entry name" value="Tandem AAA-ATPase domain"/>
    <property type="match status" value="2"/>
</dbReference>
<feature type="compositionally biased region" description="Polar residues" evidence="12">
    <location>
        <begin position="449"/>
        <end position="462"/>
    </location>
</feature>
<dbReference type="Proteomes" id="UP001159405">
    <property type="component" value="Unassembled WGS sequence"/>
</dbReference>
<dbReference type="InterPro" id="IPR001841">
    <property type="entry name" value="Znf_RING"/>
</dbReference>
<evidence type="ECO:0000256" key="8">
    <source>
        <dbReference type="ARBA" id="ARBA00023187"/>
    </source>
</evidence>
<dbReference type="Pfam" id="PF16275">
    <property type="entry name" value="SF1-HH"/>
    <property type="match status" value="1"/>
</dbReference>
<evidence type="ECO:0000256" key="5">
    <source>
        <dbReference type="ARBA" id="ARBA00022771"/>
    </source>
</evidence>
<dbReference type="SUPFAM" id="SSF57850">
    <property type="entry name" value="RING/U-box"/>
    <property type="match status" value="1"/>
</dbReference>
<proteinExistence type="inferred from homology"/>
<dbReference type="PROSITE" id="PS51194">
    <property type="entry name" value="HELICASE_CTER"/>
    <property type="match status" value="1"/>
</dbReference>
<keyword evidence="4" id="KW-0479">Metal-binding</keyword>
<dbReference type="InterPro" id="IPR017907">
    <property type="entry name" value="Znf_RING_CS"/>
</dbReference>
<dbReference type="CDD" id="cd18793">
    <property type="entry name" value="SF2_C_SNF"/>
    <property type="match status" value="1"/>
</dbReference>
<dbReference type="CDD" id="cd18070">
    <property type="entry name" value="DEXQc_SHPRH"/>
    <property type="match status" value="1"/>
</dbReference>
<evidence type="ECO:0000256" key="6">
    <source>
        <dbReference type="ARBA" id="ARBA00022801"/>
    </source>
</evidence>
<feature type="compositionally biased region" description="Pro residues" evidence="12">
    <location>
        <begin position="2108"/>
        <end position="2119"/>
    </location>
</feature>
<dbReference type="EMBL" id="CALNXK010000086">
    <property type="protein sequence ID" value="CAH3149383.1"/>
    <property type="molecule type" value="Genomic_DNA"/>
</dbReference>
<dbReference type="InterPro" id="IPR004087">
    <property type="entry name" value="KH_dom"/>
</dbReference>